<dbReference type="Pfam" id="PF02413">
    <property type="entry name" value="Caudo_TAP"/>
    <property type="match status" value="1"/>
</dbReference>
<organism evidence="1 4">
    <name type="scientific">Brenneria izbisi</name>
    <dbReference type="NCBI Taxonomy" id="2939450"/>
    <lineage>
        <taxon>Bacteria</taxon>
        <taxon>Pseudomonadati</taxon>
        <taxon>Pseudomonadota</taxon>
        <taxon>Gammaproteobacteria</taxon>
        <taxon>Enterobacterales</taxon>
        <taxon>Pectobacteriaceae</taxon>
        <taxon>Brenneria</taxon>
    </lineage>
</organism>
<dbReference type="PANTHER" id="PTHR34413:SF2">
    <property type="entry name" value="PROPHAGE TAIL FIBER ASSEMBLY PROTEIN HOMOLOG TFAE-RELATED"/>
    <property type="match status" value="1"/>
</dbReference>
<accession>A0AA41XUQ8</accession>
<dbReference type="Proteomes" id="UP001165569">
    <property type="component" value="Unassembled WGS sequence"/>
</dbReference>
<evidence type="ECO:0000313" key="3">
    <source>
        <dbReference type="Proteomes" id="UP001165568"/>
    </source>
</evidence>
<dbReference type="InterPro" id="IPR051220">
    <property type="entry name" value="TFA_Chaperone"/>
</dbReference>
<keyword evidence="3" id="KW-1185">Reference proteome</keyword>
<evidence type="ECO:0000313" key="1">
    <source>
        <dbReference type="EMBL" id="MCV9878860.1"/>
    </source>
</evidence>
<dbReference type="EMBL" id="JAMPJU010000005">
    <property type="protein sequence ID" value="MCV9882475.1"/>
    <property type="molecule type" value="Genomic_DNA"/>
</dbReference>
<dbReference type="EMBL" id="JAMPJT010000005">
    <property type="protein sequence ID" value="MCV9878860.1"/>
    <property type="molecule type" value="Genomic_DNA"/>
</dbReference>
<proteinExistence type="predicted"/>
<comment type="caution">
    <text evidence="1">The sequence shown here is derived from an EMBL/GenBank/DDBJ whole genome shotgun (WGS) entry which is preliminary data.</text>
</comment>
<evidence type="ECO:0000313" key="4">
    <source>
        <dbReference type="Proteomes" id="UP001165569"/>
    </source>
</evidence>
<dbReference type="InterPro" id="IPR003458">
    <property type="entry name" value="Phage_T4_Gp38_tail_assem"/>
</dbReference>
<protein>
    <submittedName>
        <fullName evidence="1">Tail fiber assembly protein</fullName>
    </submittedName>
</protein>
<evidence type="ECO:0000313" key="2">
    <source>
        <dbReference type="EMBL" id="MCV9882475.1"/>
    </source>
</evidence>
<dbReference type="RefSeq" id="WP_264090154.1">
    <property type="nucleotide sequence ID" value="NZ_JAMPJT010000005.1"/>
</dbReference>
<gene>
    <name evidence="1" type="ORF">NC803_08360</name>
    <name evidence="2" type="ORF">NC856_09330</name>
</gene>
<name>A0AA41XUQ8_9GAMM</name>
<sequence>MSNYSTEIKTAELNENGLSKNAGWVTVYHVHPVTREYLSASYEYLMTGVGLPADSYIDEPELPVAGLALRRRADGKAWEHVPDYRGQTVYDTQTRQQQTVDAIGELPDNVTLSAPVTEFDIWNGEAWVTDEEAQQQAVAMAKQQDAQKDLSTRQTTANERIQTLTDAIDLGMATEEETAELEQWKKYRVLLSRIDTAASEIVWPKAPTVL</sequence>
<dbReference type="PANTHER" id="PTHR34413">
    <property type="entry name" value="PROPHAGE TAIL FIBER ASSEMBLY PROTEIN HOMOLOG TFAE-RELATED-RELATED"/>
    <property type="match status" value="1"/>
</dbReference>
<dbReference type="Proteomes" id="UP001165568">
    <property type="component" value="Unassembled WGS sequence"/>
</dbReference>
<reference evidence="1" key="1">
    <citation type="submission" date="2022-04" db="EMBL/GenBank/DDBJ databases">
        <title>Brenneria sp. isolated from walnut trees in Serbia.</title>
        <authorList>
            <person name="Gasic K."/>
            <person name="Zlatkovic N."/>
            <person name="Kuzmanovic N."/>
        </authorList>
    </citation>
    <scope>NUCLEOTIDE SEQUENCE</scope>
    <source>
        <strain evidence="2">KBI 423</strain>
        <strain evidence="1">KBI 447</strain>
    </source>
</reference>
<dbReference type="AlphaFoldDB" id="A0AA41XUQ8"/>